<dbReference type="PANTHER" id="PTHR33184:SF79">
    <property type="entry name" value="GENOME ASSEMBLY, CHROMOSOME: II"/>
    <property type="match status" value="1"/>
</dbReference>
<dbReference type="Proteomes" id="UP000324705">
    <property type="component" value="Chromosome 2A"/>
</dbReference>
<name>A0A9R1NJ21_TRITD</name>
<dbReference type="GO" id="GO:0001709">
    <property type="term" value="P:cell fate determination"/>
    <property type="evidence" value="ECO:0007669"/>
    <property type="project" value="TreeGrafter"/>
</dbReference>
<organism evidence="3 4">
    <name type="scientific">Triticum turgidum subsp. durum</name>
    <name type="common">Durum wheat</name>
    <name type="synonym">Triticum durum</name>
    <dbReference type="NCBI Taxonomy" id="4567"/>
    <lineage>
        <taxon>Eukaryota</taxon>
        <taxon>Viridiplantae</taxon>
        <taxon>Streptophyta</taxon>
        <taxon>Embryophyta</taxon>
        <taxon>Tracheophyta</taxon>
        <taxon>Spermatophyta</taxon>
        <taxon>Magnoliopsida</taxon>
        <taxon>Liliopsida</taxon>
        <taxon>Poales</taxon>
        <taxon>Poaceae</taxon>
        <taxon>BOP clade</taxon>
        <taxon>Pooideae</taxon>
        <taxon>Triticodae</taxon>
        <taxon>Triticeae</taxon>
        <taxon>Triticinae</taxon>
        <taxon>Triticum</taxon>
    </lineage>
</organism>
<keyword evidence="1 2" id="KW-0732">Signal</keyword>
<dbReference type="EMBL" id="LT934113">
    <property type="protein sequence ID" value="VAH25798.1"/>
    <property type="molecule type" value="Genomic_DNA"/>
</dbReference>
<dbReference type="Gramene" id="TRITD2Av1G019400.2">
    <property type="protein sequence ID" value="TRITD2Av1G019400.2"/>
    <property type="gene ID" value="TRITD2Av1G019400"/>
</dbReference>
<feature type="signal peptide" evidence="2">
    <location>
        <begin position="1"/>
        <end position="26"/>
    </location>
</feature>
<dbReference type="Pfam" id="PF24068">
    <property type="entry name" value="TPD1_C"/>
    <property type="match status" value="1"/>
</dbReference>
<protein>
    <submittedName>
        <fullName evidence="3">Uncharacterized protein</fullName>
    </submittedName>
</protein>
<proteinExistence type="predicted"/>
<gene>
    <name evidence="3" type="ORF">TRITD_2Av1G019400</name>
</gene>
<dbReference type="InterPro" id="IPR040361">
    <property type="entry name" value="TPD1"/>
</dbReference>
<dbReference type="OMA" id="MQRKSIP"/>
<sequence length="219" mass="22612">MMASFSALCALVILLAAAGSVSIASASVADAGSLSLNSSLLASAAPPPSSVLPRKVLRPAGNSHRYSMQRKSIPLLRASFNYASLSTVSFLHAGVGANVPHRVSLGCAGADDIAIEQGPGTTLPSGIPSYTVEIINRCSGAGRAACAISGIRVRCGWFSSVTLVDPSKFRRVAPNDCLVNDGKPLLADDTISFEYANSFEYKLSVAKATCVHPPADTSD</sequence>
<evidence type="ECO:0000313" key="3">
    <source>
        <dbReference type="EMBL" id="VAH25798.1"/>
    </source>
</evidence>
<evidence type="ECO:0000256" key="2">
    <source>
        <dbReference type="SAM" id="SignalP"/>
    </source>
</evidence>
<evidence type="ECO:0000256" key="1">
    <source>
        <dbReference type="ARBA" id="ARBA00022729"/>
    </source>
</evidence>
<reference evidence="3 4" key="1">
    <citation type="submission" date="2017-09" db="EMBL/GenBank/DDBJ databases">
        <authorList>
            <consortium name="International Durum Wheat Genome Sequencing Consortium (IDWGSC)"/>
            <person name="Milanesi L."/>
        </authorList>
    </citation>
    <scope>NUCLEOTIDE SEQUENCE [LARGE SCALE GENOMIC DNA]</scope>
    <source>
        <strain evidence="4">cv. Svevo</strain>
    </source>
</reference>
<dbReference type="AlphaFoldDB" id="A0A9R1NJ21"/>
<feature type="chain" id="PRO_5040347000" evidence="2">
    <location>
        <begin position="27"/>
        <end position="219"/>
    </location>
</feature>
<accession>A0A9R1NJ21</accession>
<dbReference type="PANTHER" id="PTHR33184">
    <property type="entry name" value="PROTEIN TAPETUM DETERMINANT 1-LIKE-RELATED"/>
    <property type="match status" value="1"/>
</dbReference>
<keyword evidence="4" id="KW-1185">Reference proteome</keyword>
<evidence type="ECO:0000313" key="4">
    <source>
        <dbReference type="Proteomes" id="UP000324705"/>
    </source>
</evidence>